<keyword evidence="6" id="KW-0808">Transferase</keyword>
<dbReference type="CDD" id="cd12912">
    <property type="entry name" value="PDC2_MCP_like"/>
    <property type="match status" value="1"/>
</dbReference>
<dbReference type="PANTHER" id="PTHR43065">
    <property type="entry name" value="SENSOR HISTIDINE KINASE"/>
    <property type="match status" value="1"/>
</dbReference>
<dbReference type="SUPFAM" id="SSF158472">
    <property type="entry name" value="HAMP domain-like"/>
    <property type="match status" value="1"/>
</dbReference>
<dbReference type="CDD" id="cd00082">
    <property type="entry name" value="HisKA"/>
    <property type="match status" value="1"/>
</dbReference>
<dbReference type="InterPro" id="IPR003594">
    <property type="entry name" value="HATPase_dom"/>
</dbReference>
<feature type="transmembrane region" description="Helical" evidence="11">
    <location>
        <begin position="358"/>
        <end position="381"/>
    </location>
</feature>
<dbReference type="SUPFAM" id="SSF55874">
    <property type="entry name" value="ATPase domain of HSP90 chaperone/DNA topoisomerase II/histidine kinase"/>
    <property type="match status" value="1"/>
</dbReference>
<feature type="domain" description="Histidine kinase" evidence="12">
    <location>
        <begin position="454"/>
        <end position="662"/>
    </location>
</feature>
<dbReference type="SMART" id="SM00387">
    <property type="entry name" value="HATPase_c"/>
    <property type="match status" value="1"/>
</dbReference>
<dbReference type="PROSITE" id="PS50109">
    <property type="entry name" value="HIS_KIN"/>
    <property type="match status" value="1"/>
</dbReference>
<dbReference type="Gene3D" id="6.10.340.10">
    <property type="match status" value="1"/>
</dbReference>
<evidence type="ECO:0000256" key="11">
    <source>
        <dbReference type="SAM" id="Phobius"/>
    </source>
</evidence>
<keyword evidence="7 11" id="KW-0812">Transmembrane</keyword>
<gene>
    <name evidence="14" type="ORF">GURASL_09670</name>
</gene>
<dbReference type="GO" id="GO:0016301">
    <property type="term" value="F:kinase activity"/>
    <property type="evidence" value="ECO:0007669"/>
    <property type="project" value="UniProtKB-KW"/>
</dbReference>
<dbReference type="Proteomes" id="UP001317705">
    <property type="component" value="Chromosome"/>
</dbReference>
<evidence type="ECO:0000256" key="2">
    <source>
        <dbReference type="ARBA" id="ARBA00004651"/>
    </source>
</evidence>
<evidence type="ECO:0000256" key="5">
    <source>
        <dbReference type="ARBA" id="ARBA00022553"/>
    </source>
</evidence>
<evidence type="ECO:0000256" key="9">
    <source>
        <dbReference type="ARBA" id="ARBA00022989"/>
    </source>
</evidence>
<feature type="domain" description="HAMP" evidence="13">
    <location>
        <begin position="382"/>
        <end position="434"/>
    </location>
</feature>
<evidence type="ECO:0000259" key="13">
    <source>
        <dbReference type="PROSITE" id="PS50885"/>
    </source>
</evidence>
<evidence type="ECO:0000256" key="10">
    <source>
        <dbReference type="ARBA" id="ARBA00023136"/>
    </source>
</evidence>
<dbReference type="InterPro" id="IPR003661">
    <property type="entry name" value="HisK_dim/P_dom"/>
</dbReference>
<name>A0ABN6VPX9_9BACT</name>
<dbReference type="CDD" id="cd06225">
    <property type="entry name" value="HAMP"/>
    <property type="match status" value="1"/>
</dbReference>
<feature type="transmembrane region" description="Helical" evidence="11">
    <location>
        <begin position="28"/>
        <end position="50"/>
    </location>
</feature>
<dbReference type="PANTHER" id="PTHR43065:SF42">
    <property type="entry name" value="TWO-COMPONENT SENSOR PPRA"/>
    <property type="match status" value="1"/>
</dbReference>
<dbReference type="InterPro" id="IPR004358">
    <property type="entry name" value="Sig_transdc_His_kin-like_C"/>
</dbReference>
<dbReference type="InterPro" id="IPR033480">
    <property type="entry name" value="sCache_2"/>
</dbReference>
<evidence type="ECO:0000256" key="4">
    <source>
        <dbReference type="ARBA" id="ARBA00022475"/>
    </source>
</evidence>
<evidence type="ECO:0000313" key="14">
    <source>
        <dbReference type="EMBL" id="BDV42044.1"/>
    </source>
</evidence>
<dbReference type="Gene3D" id="3.30.450.20">
    <property type="entry name" value="PAS domain"/>
    <property type="match status" value="2"/>
</dbReference>
<dbReference type="Pfam" id="PF02518">
    <property type="entry name" value="HATPase_c"/>
    <property type="match status" value="1"/>
</dbReference>
<dbReference type="Pfam" id="PF00672">
    <property type="entry name" value="HAMP"/>
    <property type="match status" value="1"/>
</dbReference>
<comment type="catalytic activity">
    <reaction evidence="1">
        <text>ATP + protein L-histidine = ADP + protein N-phospho-L-histidine.</text>
        <dbReference type="EC" id="2.7.13.3"/>
    </reaction>
</comment>
<dbReference type="SMART" id="SM01049">
    <property type="entry name" value="Cache_2"/>
    <property type="match status" value="2"/>
</dbReference>
<dbReference type="SUPFAM" id="SSF47384">
    <property type="entry name" value="Homodimeric domain of signal transducing histidine kinase"/>
    <property type="match status" value="1"/>
</dbReference>
<dbReference type="InterPro" id="IPR004010">
    <property type="entry name" value="Double_Cache_2"/>
</dbReference>
<keyword evidence="10 11" id="KW-0472">Membrane</keyword>
<evidence type="ECO:0000256" key="1">
    <source>
        <dbReference type="ARBA" id="ARBA00000085"/>
    </source>
</evidence>
<reference evidence="14 15" key="1">
    <citation type="submission" date="2022-12" db="EMBL/GenBank/DDBJ databases">
        <title>Polyphasic characterization of Geotalea uranireducens NIT-SL11 newly isolated from a complex of sewage sludge and microbially reduced graphene oxide.</title>
        <authorList>
            <person name="Xie L."/>
            <person name="Yoshida N."/>
            <person name="Meng L."/>
        </authorList>
    </citation>
    <scope>NUCLEOTIDE SEQUENCE [LARGE SCALE GENOMIC DNA]</scope>
    <source>
        <strain evidence="14 15">NIT-SL11</strain>
    </source>
</reference>
<dbReference type="Gene3D" id="3.30.565.10">
    <property type="entry name" value="Histidine kinase-like ATPase, C-terminal domain"/>
    <property type="match status" value="1"/>
</dbReference>
<evidence type="ECO:0000256" key="7">
    <source>
        <dbReference type="ARBA" id="ARBA00022692"/>
    </source>
</evidence>
<dbReference type="Pfam" id="PF08269">
    <property type="entry name" value="dCache_2"/>
    <property type="match status" value="1"/>
</dbReference>
<dbReference type="InterPro" id="IPR005467">
    <property type="entry name" value="His_kinase_dom"/>
</dbReference>
<evidence type="ECO:0000256" key="3">
    <source>
        <dbReference type="ARBA" id="ARBA00012438"/>
    </source>
</evidence>
<sequence>MQADGIVGERMHRYFFAFMNNLKLRWKMLVLVLPLVTVPIFVVGGVIGYISTKQAYRGITQTARDDLEHMASFTIDLLNSHYQQFQVYKQDKVRTVHAELATLTNLSYSLVEAENRQYRNGKIDLRTAQASARKALKRVNVGETGYIYAMTTKGDLKVHIAREGENVFNEKDENGRYFIRVMCENALKSKPGEVLFIVYPWRNAVLGDTHPRQKVVAYRYFREWDWIIAAGGYLEETYDDLAFERRSFEELKEKIKSKKVGETGYIYCMDEKGNFTVHPDEEGKNFFNAVDFNGHKFIKEMCEKKRGWIRYPWRNVGESHPRMKIVRYDYFKPWGWIVAVGSYEDEFYQEANKIRGRIVGSMTLLTIIVGIVGTLLVFLAAKVLTDPINHMNEVIRKVKKGRLDEQMEVDTGDELGELAAAFNRMTAIIKQNKEMEASLAQQGKMASLGVLSSGVAHEINNPLGVILGYASYIEGKTSEDDPNYKYIHEIKRESKRCKKIVQDLLSYARTPKPALELLDINDLLSQIVDFAANHTDMHNVTVVKEFAPDLPLIMADGDQMRQVAINLILNAGAAMDGGGELVVRTFLDDQQFVNIAFRDTGAGIRQEDIEKIFEPFFTTKTKGTGLGLAITRQIIEMHHGKIAIDSEVGKGTTVTVKLPQDRDAL</sequence>
<evidence type="ECO:0000256" key="8">
    <source>
        <dbReference type="ARBA" id="ARBA00022777"/>
    </source>
</evidence>
<evidence type="ECO:0000259" key="12">
    <source>
        <dbReference type="PROSITE" id="PS50109"/>
    </source>
</evidence>
<organism evidence="14 15">
    <name type="scientific">Geotalea uraniireducens</name>
    <dbReference type="NCBI Taxonomy" id="351604"/>
    <lineage>
        <taxon>Bacteria</taxon>
        <taxon>Pseudomonadati</taxon>
        <taxon>Thermodesulfobacteriota</taxon>
        <taxon>Desulfuromonadia</taxon>
        <taxon>Geobacterales</taxon>
        <taxon>Geobacteraceae</taxon>
        <taxon>Geotalea</taxon>
    </lineage>
</organism>
<keyword evidence="4" id="KW-1003">Cell membrane</keyword>
<keyword evidence="15" id="KW-1185">Reference proteome</keyword>
<accession>A0ABN6VPX9</accession>
<dbReference type="Gene3D" id="1.10.287.130">
    <property type="match status" value="1"/>
</dbReference>
<keyword evidence="5" id="KW-0597">Phosphoprotein</keyword>
<proteinExistence type="predicted"/>
<evidence type="ECO:0000256" key="6">
    <source>
        <dbReference type="ARBA" id="ARBA00022679"/>
    </source>
</evidence>
<dbReference type="Pfam" id="PF00512">
    <property type="entry name" value="HisKA"/>
    <property type="match status" value="1"/>
</dbReference>
<dbReference type="PROSITE" id="PS50885">
    <property type="entry name" value="HAMP"/>
    <property type="match status" value="1"/>
</dbReference>
<keyword evidence="8 14" id="KW-0418">Kinase</keyword>
<dbReference type="InterPro" id="IPR003660">
    <property type="entry name" value="HAMP_dom"/>
</dbReference>
<dbReference type="PRINTS" id="PR00344">
    <property type="entry name" value="BCTRLSENSOR"/>
</dbReference>
<evidence type="ECO:0000313" key="15">
    <source>
        <dbReference type="Proteomes" id="UP001317705"/>
    </source>
</evidence>
<protein>
    <recommendedName>
        <fullName evidence="3">histidine kinase</fullName>
        <ecNumber evidence="3">2.7.13.3</ecNumber>
    </recommendedName>
</protein>
<keyword evidence="9 11" id="KW-1133">Transmembrane helix</keyword>
<dbReference type="EMBL" id="AP027151">
    <property type="protein sequence ID" value="BDV42044.1"/>
    <property type="molecule type" value="Genomic_DNA"/>
</dbReference>
<dbReference type="SMART" id="SM00304">
    <property type="entry name" value="HAMP"/>
    <property type="match status" value="1"/>
</dbReference>
<dbReference type="InterPro" id="IPR036097">
    <property type="entry name" value="HisK_dim/P_sf"/>
</dbReference>
<dbReference type="SMART" id="SM00388">
    <property type="entry name" value="HisKA"/>
    <property type="match status" value="1"/>
</dbReference>
<dbReference type="EC" id="2.7.13.3" evidence="3"/>
<comment type="subcellular location">
    <subcellularLocation>
        <location evidence="2">Cell membrane</location>
        <topology evidence="2">Multi-pass membrane protein</topology>
    </subcellularLocation>
</comment>
<dbReference type="InterPro" id="IPR036890">
    <property type="entry name" value="HATPase_C_sf"/>
</dbReference>